<evidence type="ECO:0000313" key="4">
    <source>
        <dbReference type="Proteomes" id="UP001152797"/>
    </source>
</evidence>
<dbReference type="EMBL" id="CAMXCT020000974">
    <property type="protein sequence ID" value="CAL1138647.1"/>
    <property type="molecule type" value="Genomic_DNA"/>
</dbReference>
<dbReference type="Proteomes" id="UP001152797">
    <property type="component" value="Unassembled WGS sequence"/>
</dbReference>
<dbReference type="EMBL" id="CAMXCT010000974">
    <property type="protein sequence ID" value="CAI3985272.1"/>
    <property type="molecule type" value="Genomic_DNA"/>
</dbReference>
<evidence type="ECO:0000313" key="3">
    <source>
        <dbReference type="EMBL" id="CAL1138647.1"/>
    </source>
</evidence>
<evidence type="ECO:0000256" key="1">
    <source>
        <dbReference type="SAM" id="MobiDB-lite"/>
    </source>
</evidence>
<name>A0A9P1C5Z0_9DINO</name>
<evidence type="ECO:0000313" key="2">
    <source>
        <dbReference type="EMBL" id="CAI3985272.1"/>
    </source>
</evidence>
<gene>
    <name evidence="2" type="ORF">C1SCF055_LOCUS12740</name>
</gene>
<reference evidence="3" key="2">
    <citation type="submission" date="2024-04" db="EMBL/GenBank/DDBJ databases">
        <authorList>
            <person name="Chen Y."/>
            <person name="Shah S."/>
            <person name="Dougan E. K."/>
            <person name="Thang M."/>
            <person name="Chan C."/>
        </authorList>
    </citation>
    <scope>NUCLEOTIDE SEQUENCE [LARGE SCALE GENOMIC DNA]</scope>
</reference>
<dbReference type="EMBL" id="CAMXCT030000974">
    <property type="protein sequence ID" value="CAL4772584.1"/>
    <property type="molecule type" value="Genomic_DNA"/>
</dbReference>
<feature type="region of interest" description="Disordered" evidence="1">
    <location>
        <begin position="165"/>
        <end position="185"/>
    </location>
</feature>
<keyword evidence="4" id="KW-1185">Reference proteome</keyword>
<reference evidence="2" key="1">
    <citation type="submission" date="2022-10" db="EMBL/GenBank/DDBJ databases">
        <authorList>
            <person name="Chen Y."/>
            <person name="Dougan E. K."/>
            <person name="Chan C."/>
            <person name="Rhodes N."/>
            <person name="Thang M."/>
        </authorList>
    </citation>
    <scope>NUCLEOTIDE SEQUENCE</scope>
</reference>
<comment type="caution">
    <text evidence="2">The sequence shown here is derived from an EMBL/GenBank/DDBJ whole genome shotgun (WGS) entry which is preliminary data.</text>
</comment>
<feature type="compositionally biased region" description="Basic residues" evidence="1">
    <location>
        <begin position="81"/>
        <end position="92"/>
    </location>
</feature>
<feature type="region of interest" description="Disordered" evidence="1">
    <location>
        <begin position="293"/>
        <end position="335"/>
    </location>
</feature>
<proteinExistence type="predicted"/>
<feature type="compositionally biased region" description="Polar residues" evidence="1">
    <location>
        <begin position="325"/>
        <end position="335"/>
    </location>
</feature>
<organism evidence="2">
    <name type="scientific">Cladocopium goreaui</name>
    <dbReference type="NCBI Taxonomy" id="2562237"/>
    <lineage>
        <taxon>Eukaryota</taxon>
        <taxon>Sar</taxon>
        <taxon>Alveolata</taxon>
        <taxon>Dinophyceae</taxon>
        <taxon>Suessiales</taxon>
        <taxon>Symbiodiniaceae</taxon>
        <taxon>Cladocopium</taxon>
    </lineage>
</organism>
<protein>
    <submittedName>
        <fullName evidence="2">Uncharacterized protein</fullName>
    </submittedName>
</protein>
<feature type="region of interest" description="Disordered" evidence="1">
    <location>
        <begin position="39"/>
        <end position="130"/>
    </location>
</feature>
<dbReference type="AlphaFoldDB" id="A0A9P1C5Z0"/>
<feature type="compositionally biased region" description="Polar residues" evidence="1">
    <location>
        <begin position="39"/>
        <end position="49"/>
    </location>
</feature>
<feature type="compositionally biased region" description="Polar residues" evidence="1">
    <location>
        <begin position="56"/>
        <end position="80"/>
    </location>
</feature>
<accession>A0A9P1C5Z0</accession>
<sequence length="335" mass="36414">MAMCQLQAVEDKIGHPLPNLSSTMASGFGHNIYVHQHGGTQAPQETYTPNWAYDQQGWSGHQDQSGWNRQRSKCRTQTPTKGRRSKSAKSPKRNPPGDGTSPPPMVYPPTACGKGQVKGQAPPLPPPTVPWPGYGNAGPPMMMMPPAIADDTIYANAHATTGCTAADGSSGSGLYGTHPPQPTMDSEQKEFMEMARARQMELPPDMRQKVQRITKKESVKATKDLHSAVRHLGHARAGLEEALQARFNLLSSWKTFLQDAVQTWKGHAALFESQEKELQERIQKAQEVFTSAKAQAAESQEEAGKIPTIEIKDEEGELEGGEATAAQSTGKIHDG</sequence>